<dbReference type="AlphaFoldDB" id="A0AAP4A435"/>
<evidence type="ECO:0000313" key="1">
    <source>
        <dbReference type="EMBL" id="MDH2334569.1"/>
    </source>
</evidence>
<organism evidence="1 2">
    <name type="scientific">Clostridium perfringens</name>
    <dbReference type="NCBI Taxonomy" id="1502"/>
    <lineage>
        <taxon>Bacteria</taxon>
        <taxon>Bacillati</taxon>
        <taxon>Bacillota</taxon>
        <taxon>Clostridia</taxon>
        <taxon>Eubacteriales</taxon>
        <taxon>Clostridiaceae</taxon>
        <taxon>Clostridium</taxon>
    </lineage>
</organism>
<accession>A0AAP4A435</accession>
<gene>
    <name evidence="1" type="ORF">QDQ28_00045</name>
</gene>
<dbReference type="RefSeq" id="WP_279856512.1">
    <property type="nucleotide sequence ID" value="NZ_JARVUX010000001.1"/>
</dbReference>
<reference evidence="1" key="1">
    <citation type="submission" date="2023-04" db="EMBL/GenBank/DDBJ databases">
        <title>Epidemiological investigation of Clostridium perfringens isolated from cattle.</title>
        <authorList>
            <person name="Tian R."/>
        </authorList>
    </citation>
    <scope>NUCLEOTIDE SEQUENCE</scope>
    <source>
        <strain evidence="1">ZWCP172</strain>
    </source>
</reference>
<protein>
    <submittedName>
        <fullName evidence="1">Head-tail adaptor protein</fullName>
    </submittedName>
</protein>
<comment type="caution">
    <text evidence="1">The sequence shown here is derived from an EMBL/GenBank/DDBJ whole genome shotgun (WGS) entry which is preliminary data.</text>
</comment>
<evidence type="ECO:0000313" key="2">
    <source>
        <dbReference type="Proteomes" id="UP001222958"/>
    </source>
</evidence>
<dbReference type="Gene3D" id="2.40.10.270">
    <property type="entry name" value="Bacteriophage SPP1 head-tail adaptor protein"/>
    <property type="match status" value="1"/>
</dbReference>
<dbReference type="InterPro" id="IPR038666">
    <property type="entry name" value="SSP1_head-tail_sf"/>
</dbReference>
<dbReference type="Proteomes" id="UP001222958">
    <property type="component" value="Unassembled WGS sequence"/>
</dbReference>
<sequence length="108" mass="12501">MRKINIGSLNKKIIIQRNNSINDNGIELDQWVNLYEKFANVKNSSYKKMEFLHEQGITSLQCNDFILRECDITYKDRIIFNNDIYDVKTEPVDLGNGFVLVTGVKLNG</sequence>
<name>A0AAP4A435_CLOPF</name>
<proteinExistence type="predicted"/>
<dbReference type="EMBL" id="JARVUX010000001">
    <property type="protein sequence ID" value="MDH2334569.1"/>
    <property type="molecule type" value="Genomic_DNA"/>
</dbReference>